<sequence length="150" mass="17413">MEQRTRLIKLIHIGKRELGLDDETYRALLQRETGKDSCKSMLNNELDTVLRVMERKGFKRKVTQSKKRLSPKTQGKPDVTSKVRALWITMAKEGIIRDGSEASLDAYVRRMTKQQNGSGVDYVAWCTTEQAHHILESLKKWRIRLAKTRQ</sequence>
<dbReference type="AlphaFoldDB" id="A0A377HPI7"/>
<dbReference type="Pfam" id="PF06252">
    <property type="entry name" value="GemA"/>
    <property type="match status" value="1"/>
</dbReference>
<reference evidence="1 2" key="1">
    <citation type="submission" date="2018-06" db="EMBL/GenBank/DDBJ databases">
        <authorList>
            <consortium name="Pathogen Informatics"/>
            <person name="Doyle S."/>
        </authorList>
    </citation>
    <scope>NUCLEOTIDE SEQUENCE [LARGE SCALE GENOMIC DNA]</scope>
    <source>
        <strain evidence="1 2">NCTC11645</strain>
    </source>
</reference>
<accession>A0A377HPI7</accession>
<dbReference type="EMBL" id="UGHD01000002">
    <property type="protein sequence ID" value="STO57602.1"/>
    <property type="molecule type" value="Genomic_DNA"/>
</dbReference>
<gene>
    <name evidence="1" type="ORF">NCTC11645_01994</name>
</gene>
<dbReference type="RefSeq" id="WP_115659812.1">
    <property type="nucleotide sequence ID" value="NZ_UGHD01000002.1"/>
</dbReference>
<evidence type="ECO:0000313" key="1">
    <source>
        <dbReference type="EMBL" id="STO57602.1"/>
    </source>
</evidence>
<organism evidence="1 2">
    <name type="scientific">Grimontia hollisae</name>
    <name type="common">Vibrio hollisae</name>
    <dbReference type="NCBI Taxonomy" id="673"/>
    <lineage>
        <taxon>Bacteria</taxon>
        <taxon>Pseudomonadati</taxon>
        <taxon>Pseudomonadota</taxon>
        <taxon>Gammaproteobacteria</taxon>
        <taxon>Vibrionales</taxon>
        <taxon>Vibrionaceae</taxon>
        <taxon>Grimontia</taxon>
    </lineage>
</organism>
<protein>
    <submittedName>
        <fullName evidence="1">Mu-like prophage protein gp16</fullName>
    </submittedName>
</protein>
<dbReference type="InterPro" id="IPR009363">
    <property type="entry name" value="Phage_Mu_Gp16"/>
</dbReference>
<evidence type="ECO:0000313" key="2">
    <source>
        <dbReference type="Proteomes" id="UP000254512"/>
    </source>
</evidence>
<name>A0A377HPI7_GRIHO</name>
<dbReference type="Proteomes" id="UP000254512">
    <property type="component" value="Unassembled WGS sequence"/>
</dbReference>
<proteinExistence type="predicted"/>